<organism evidence="1 2">
    <name type="scientific">Anoxynatronum sibiricum</name>
    <dbReference type="NCBI Taxonomy" id="210623"/>
    <lineage>
        <taxon>Bacteria</taxon>
        <taxon>Bacillati</taxon>
        <taxon>Bacillota</taxon>
        <taxon>Clostridia</taxon>
        <taxon>Eubacteriales</taxon>
        <taxon>Clostridiaceae</taxon>
        <taxon>Anoxynatronum</taxon>
    </lineage>
</organism>
<dbReference type="RefSeq" id="WP_343187051.1">
    <property type="nucleotide sequence ID" value="NZ_JBCITM010000021.1"/>
</dbReference>
<sequence>MNHNQGVEKGCGAGRNGAVLDVNGRWIPCRHLMTPEEYPTPEAYWWHSHLLQHLRQHEDERDTACQACSFQAHCLLCRAAGHDYLCSLV</sequence>
<accession>A0ABU9VX78</accession>
<proteinExistence type="predicted"/>
<evidence type="ECO:0000313" key="1">
    <source>
        <dbReference type="EMBL" id="MEN1761765.1"/>
    </source>
</evidence>
<evidence type="ECO:0000313" key="2">
    <source>
        <dbReference type="Proteomes" id="UP001407405"/>
    </source>
</evidence>
<dbReference type="EMBL" id="JBCITM010000021">
    <property type="protein sequence ID" value="MEN1761765.1"/>
    <property type="molecule type" value="Genomic_DNA"/>
</dbReference>
<comment type="caution">
    <text evidence="1">The sequence shown here is derived from an EMBL/GenBank/DDBJ whole genome shotgun (WGS) entry which is preliminary data.</text>
</comment>
<keyword evidence="2" id="KW-1185">Reference proteome</keyword>
<dbReference type="Proteomes" id="UP001407405">
    <property type="component" value="Unassembled WGS sequence"/>
</dbReference>
<protein>
    <submittedName>
        <fullName evidence="1">Uncharacterized protein</fullName>
    </submittedName>
</protein>
<dbReference type="InterPro" id="IPR058240">
    <property type="entry name" value="rSAM_sf"/>
</dbReference>
<name>A0ABU9VX78_9CLOT</name>
<reference evidence="1 2" key="1">
    <citation type="submission" date="2024-04" db="EMBL/GenBank/DDBJ databases">
        <title>Genome sequencing and metabolic network reconstruction of aminoacids and betaine degradation by Anoxynatronum sibiricum.</title>
        <authorList>
            <person name="Detkova E.N."/>
            <person name="Boltjanskaja Y.V."/>
            <person name="Mardanov A.V."/>
            <person name="Kevbrin V."/>
        </authorList>
    </citation>
    <scope>NUCLEOTIDE SEQUENCE [LARGE SCALE GENOMIC DNA]</scope>
    <source>
        <strain evidence="1 2">Z-7981</strain>
    </source>
</reference>
<gene>
    <name evidence="1" type="ORF">AAIG11_14860</name>
</gene>
<dbReference type="SUPFAM" id="SSF102114">
    <property type="entry name" value="Radical SAM enzymes"/>
    <property type="match status" value="1"/>
</dbReference>